<gene>
    <name evidence="1" type="ORF">WIS52_15015</name>
</gene>
<keyword evidence="2" id="KW-1185">Reference proteome</keyword>
<name>A0ABV1KBE3_9PSEU</name>
<dbReference type="Proteomes" id="UP001494902">
    <property type="component" value="Unassembled WGS sequence"/>
</dbReference>
<sequence length="52" mass="5784">MPFLVDPQPVEEALVDPSPDLFRCSDVLVMDLRGDGQRLVDQSFDLVQVPLA</sequence>
<evidence type="ECO:0000313" key="1">
    <source>
        <dbReference type="EMBL" id="MEQ3551783.1"/>
    </source>
</evidence>
<proteinExistence type="predicted"/>
<dbReference type="RefSeq" id="WP_349298853.1">
    <property type="nucleotide sequence ID" value="NZ_JBEDNQ010000005.1"/>
</dbReference>
<organism evidence="1 2">
    <name type="scientific">Pseudonocardia nematodicida</name>
    <dbReference type="NCBI Taxonomy" id="1206997"/>
    <lineage>
        <taxon>Bacteria</taxon>
        <taxon>Bacillati</taxon>
        <taxon>Actinomycetota</taxon>
        <taxon>Actinomycetes</taxon>
        <taxon>Pseudonocardiales</taxon>
        <taxon>Pseudonocardiaceae</taxon>
        <taxon>Pseudonocardia</taxon>
    </lineage>
</organism>
<reference evidence="1 2" key="1">
    <citation type="submission" date="2024-03" db="EMBL/GenBank/DDBJ databases">
        <title>Draft genome sequence of Pseudonocardia nematodicida JCM 31783.</title>
        <authorList>
            <person name="Butdee W."/>
            <person name="Duangmal K."/>
        </authorList>
    </citation>
    <scope>NUCLEOTIDE SEQUENCE [LARGE SCALE GENOMIC DNA]</scope>
    <source>
        <strain evidence="1 2">JCM 31783</strain>
    </source>
</reference>
<dbReference type="EMBL" id="JBEDNQ010000005">
    <property type="protein sequence ID" value="MEQ3551783.1"/>
    <property type="molecule type" value="Genomic_DNA"/>
</dbReference>
<accession>A0ABV1KBE3</accession>
<evidence type="ECO:0000313" key="2">
    <source>
        <dbReference type="Proteomes" id="UP001494902"/>
    </source>
</evidence>
<comment type="caution">
    <text evidence="1">The sequence shown here is derived from an EMBL/GenBank/DDBJ whole genome shotgun (WGS) entry which is preliminary data.</text>
</comment>
<protein>
    <submittedName>
        <fullName evidence="1">Uncharacterized protein</fullName>
    </submittedName>
</protein>